<sequence>MSIKENSLVNKSFGLAQKLGKAILLPIAILPVTGLFLGVAAALTNASVLEAYPILANTGLQAFLQILNAIGKSVFDALPLIFAVGIAVGLAKTDKGTAGLAAVVGYFVLITTINALLKVTNQLPGQGVDPKSLGQGAQFGIMTLQMGVFGGVLAGLYTSWVHNRFYKLKLPEVLSFFGGSRSVPIITTVVGGIFGVIMFFVWPAIGNAIAAFGQLASQLGVFGSFIYGLMLRTLYVCGLHHVFYLPFWTTAAGGVAEVGGVMIEGWQNIFLAQLADPNTTHFFGNIALYNSGRYIHMLFTMPAICLAMYHAIPDKKRRKKTLGFLLSLALTCFITGVTEPISFALLFANPILFIAEALIFALGFVACAVTGVTIGSTFSAGLIEFLLFGVFQGNAKTGFVWIIILGIPFAIASYFIYRFLIAKLDAKTPGREDDNEEAESSLKTAYKSGQAKAIIEALGGIKNIEDIDNCATRLRVNIKKIADVNLDSLKETGAHNTLVRGKNLQVIYGPSVNIVRIEIDEYLESLNN</sequence>
<dbReference type="NCBIfam" id="TIGR00826">
    <property type="entry name" value="EIIB_glc"/>
    <property type="match status" value="1"/>
</dbReference>
<evidence type="ECO:0000256" key="5">
    <source>
        <dbReference type="ARBA" id="ARBA00022679"/>
    </source>
</evidence>
<dbReference type="PANTHER" id="PTHR30009">
    <property type="entry name" value="CYTOCHROME C-TYPE SYNTHESIS PROTEIN AND PTS TRANSMEMBRANE COMPONENT"/>
    <property type="match status" value="1"/>
</dbReference>
<dbReference type="AlphaFoldDB" id="A0A1B8RNE5"/>
<evidence type="ECO:0000256" key="1">
    <source>
        <dbReference type="ARBA" id="ARBA00004651"/>
    </source>
</evidence>
<feature type="domain" description="PTS EIIB type-1" evidence="13">
    <location>
        <begin position="448"/>
        <end position="528"/>
    </location>
</feature>
<keyword evidence="16" id="KW-1185">Reference proteome</keyword>
<evidence type="ECO:0000256" key="3">
    <source>
        <dbReference type="ARBA" id="ARBA00022475"/>
    </source>
</evidence>
<proteinExistence type="predicted"/>
<comment type="caution">
    <text evidence="15">The sequence shown here is derived from an EMBL/GenBank/DDBJ whole genome shotgun (WGS) entry which is preliminary data.</text>
</comment>
<feature type="transmembrane region" description="Helical" evidence="12">
    <location>
        <begin position="98"/>
        <end position="117"/>
    </location>
</feature>
<dbReference type="InterPro" id="IPR018113">
    <property type="entry name" value="PTrfase_EIIB_Cys"/>
</dbReference>
<dbReference type="PANTHER" id="PTHR30009:SF24">
    <property type="entry name" value="PTS SYSTEM, IIBC COMPONENT"/>
    <property type="match status" value="1"/>
</dbReference>
<dbReference type="Pfam" id="PF02378">
    <property type="entry name" value="PTS_EIIC"/>
    <property type="match status" value="1"/>
</dbReference>
<feature type="transmembrane region" description="Helical" evidence="12">
    <location>
        <begin position="208"/>
        <end position="230"/>
    </location>
</feature>
<name>A0A1B8RNE5_9CLOT</name>
<comment type="subcellular location">
    <subcellularLocation>
        <location evidence="1">Cell membrane</location>
        <topology evidence="1">Multi-pass membrane protein</topology>
    </subcellularLocation>
</comment>
<dbReference type="Gene3D" id="3.30.1360.60">
    <property type="entry name" value="Glucose permease domain IIB"/>
    <property type="match status" value="1"/>
</dbReference>
<dbReference type="Pfam" id="PF00367">
    <property type="entry name" value="PTS_EIIB"/>
    <property type="match status" value="1"/>
</dbReference>
<keyword evidence="2" id="KW-0813">Transport</keyword>
<gene>
    <name evidence="15" type="ORF">CP373A1_11105</name>
</gene>
<evidence type="ECO:0000256" key="11">
    <source>
        <dbReference type="PROSITE-ProRule" id="PRU00421"/>
    </source>
</evidence>
<evidence type="ECO:0000256" key="9">
    <source>
        <dbReference type="ARBA" id="ARBA00022989"/>
    </source>
</evidence>
<feature type="active site" description="Phosphocysteine intermediate; for EIIB activity" evidence="11">
    <location>
        <position position="470"/>
    </location>
</feature>
<evidence type="ECO:0000256" key="10">
    <source>
        <dbReference type="ARBA" id="ARBA00023136"/>
    </source>
</evidence>
<feature type="domain" description="PTS EIIC type-1" evidence="14">
    <location>
        <begin position="10"/>
        <end position="433"/>
    </location>
</feature>
<keyword evidence="10 12" id="KW-0472">Membrane</keyword>
<dbReference type="eggNOG" id="COG1264">
    <property type="taxonomic scope" value="Bacteria"/>
</dbReference>
<keyword evidence="8" id="KW-0418">Kinase</keyword>
<evidence type="ECO:0000259" key="13">
    <source>
        <dbReference type="PROSITE" id="PS51098"/>
    </source>
</evidence>
<organism evidence="15 16">
    <name type="scientific">Clostridium paraputrificum</name>
    <dbReference type="NCBI Taxonomy" id="29363"/>
    <lineage>
        <taxon>Bacteria</taxon>
        <taxon>Bacillati</taxon>
        <taxon>Bacillota</taxon>
        <taxon>Clostridia</taxon>
        <taxon>Eubacteriales</taxon>
        <taxon>Clostridiaceae</taxon>
        <taxon>Clostridium</taxon>
    </lineage>
</organism>
<feature type="transmembrane region" description="Helical" evidence="12">
    <location>
        <begin position="242"/>
        <end position="263"/>
    </location>
</feature>
<evidence type="ECO:0000256" key="6">
    <source>
        <dbReference type="ARBA" id="ARBA00022683"/>
    </source>
</evidence>
<evidence type="ECO:0000259" key="14">
    <source>
        <dbReference type="PROSITE" id="PS51103"/>
    </source>
</evidence>
<dbReference type="GO" id="GO:0090563">
    <property type="term" value="F:protein-phosphocysteine-sugar phosphotransferase activity"/>
    <property type="evidence" value="ECO:0007669"/>
    <property type="project" value="TreeGrafter"/>
</dbReference>
<feature type="transmembrane region" description="Helical" evidence="12">
    <location>
        <begin position="21"/>
        <end position="43"/>
    </location>
</feature>
<feature type="transmembrane region" description="Helical" evidence="12">
    <location>
        <begin position="137"/>
        <end position="161"/>
    </location>
</feature>
<dbReference type="Proteomes" id="UP000092714">
    <property type="component" value="Unassembled WGS sequence"/>
</dbReference>
<keyword evidence="3" id="KW-1003">Cell membrane</keyword>
<evidence type="ECO:0000313" key="16">
    <source>
        <dbReference type="Proteomes" id="UP000092714"/>
    </source>
</evidence>
<reference evidence="15 16" key="1">
    <citation type="submission" date="2016-06" db="EMBL/GenBank/DDBJ databases">
        <authorList>
            <person name="Kjaerup R.B."/>
            <person name="Dalgaard T.S."/>
            <person name="Juul-Madsen H.R."/>
        </authorList>
    </citation>
    <scope>NUCLEOTIDE SEQUENCE [LARGE SCALE GENOMIC DNA]</scope>
    <source>
        <strain evidence="15 16">373-A1</strain>
    </source>
</reference>
<dbReference type="InterPro" id="IPR003352">
    <property type="entry name" value="PTS_EIIC"/>
</dbReference>
<evidence type="ECO:0000256" key="12">
    <source>
        <dbReference type="SAM" id="Phobius"/>
    </source>
</evidence>
<dbReference type="CDD" id="cd00212">
    <property type="entry name" value="PTS_IIB_glc"/>
    <property type="match status" value="1"/>
</dbReference>
<feature type="transmembrane region" description="Helical" evidence="12">
    <location>
        <begin position="324"/>
        <end position="347"/>
    </location>
</feature>
<feature type="transmembrane region" description="Helical" evidence="12">
    <location>
        <begin position="399"/>
        <end position="417"/>
    </location>
</feature>
<evidence type="ECO:0000313" key="15">
    <source>
        <dbReference type="EMBL" id="OBY10311.1"/>
    </source>
</evidence>
<dbReference type="InterPro" id="IPR013013">
    <property type="entry name" value="PTS_EIIC_1"/>
</dbReference>
<evidence type="ECO:0000256" key="7">
    <source>
        <dbReference type="ARBA" id="ARBA00022692"/>
    </source>
</evidence>
<accession>A0A1B8RNE5</accession>
<dbReference type="eggNOG" id="COG1263">
    <property type="taxonomic scope" value="Bacteria"/>
</dbReference>
<feature type="transmembrane region" description="Helical" evidence="12">
    <location>
        <begin position="294"/>
        <end position="312"/>
    </location>
</feature>
<keyword evidence="9 12" id="KW-1133">Transmembrane helix</keyword>
<dbReference type="EMBL" id="MAPZ01000021">
    <property type="protein sequence ID" value="OBY10311.1"/>
    <property type="molecule type" value="Genomic_DNA"/>
</dbReference>
<dbReference type="GO" id="GO:0005886">
    <property type="term" value="C:plasma membrane"/>
    <property type="evidence" value="ECO:0007669"/>
    <property type="project" value="UniProtKB-SubCell"/>
</dbReference>
<evidence type="ECO:0000256" key="8">
    <source>
        <dbReference type="ARBA" id="ARBA00022777"/>
    </source>
</evidence>
<dbReference type="PROSITE" id="PS51098">
    <property type="entry name" value="PTS_EIIB_TYPE_1"/>
    <property type="match status" value="1"/>
</dbReference>
<dbReference type="OrthoDB" id="9764327at2"/>
<dbReference type="InterPro" id="IPR001996">
    <property type="entry name" value="PTS_IIB_1"/>
</dbReference>
<dbReference type="GO" id="GO:0016301">
    <property type="term" value="F:kinase activity"/>
    <property type="evidence" value="ECO:0007669"/>
    <property type="project" value="UniProtKB-KW"/>
</dbReference>
<dbReference type="PROSITE" id="PS51103">
    <property type="entry name" value="PTS_EIIC_TYPE_1"/>
    <property type="match status" value="1"/>
</dbReference>
<dbReference type="GO" id="GO:0008982">
    <property type="term" value="F:protein-N(PI)-phosphohistidine-sugar phosphotransferase activity"/>
    <property type="evidence" value="ECO:0007669"/>
    <property type="project" value="InterPro"/>
</dbReference>
<feature type="transmembrane region" description="Helical" evidence="12">
    <location>
        <begin position="359"/>
        <end position="387"/>
    </location>
</feature>
<protein>
    <submittedName>
        <fullName evidence="15">PTS glucose transporter subunit IIB</fullName>
    </submittedName>
</protein>
<dbReference type="GO" id="GO:0009401">
    <property type="term" value="P:phosphoenolpyruvate-dependent sugar phosphotransferase system"/>
    <property type="evidence" value="ECO:0007669"/>
    <property type="project" value="UniProtKB-KW"/>
</dbReference>
<feature type="transmembrane region" description="Helical" evidence="12">
    <location>
        <begin position="63"/>
        <end position="91"/>
    </location>
</feature>
<dbReference type="InterPro" id="IPR036878">
    <property type="entry name" value="Glu_permease_IIB"/>
</dbReference>
<dbReference type="InterPro" id="IPR050429">
    <property type="entry name" value="PTS_Glucose_EIICBA"/>
</dbReference>
<feature type="transmembrane region" description="Helical" evidence="12">
    <location>
        <begin position="182"/>
        <end position="202"/>
    </location>
</feature>
<evidence type="ECO:0000256" key="2">
    <source>
        <dbReference type="ARBA" id="ARBA00022448"/>
    </source>
</evidence>
<keyword evidence="6" id="KW-0598">Phosphotransferase system</keyword>
<keyword evidence="4 15" id="KW-0762">Sugar transport</keyword>
<keyword evidence="7 12" id="KW-0812">Transmembrane</keyword>
<evidence type="ECO:0000256" key="4">
    <source>
        <dbReference type="ARBA" id="ARBA00022597"/>
    </source>
</evidence>
<dbReference type="RefSeq" id="WP_065254604.1">
    <property type="nucleotide sequence ID" value="NZ_JADMZC010000014.1"/>
</dbReference>
<dbReference type="SUPFAM" id="SSF55604">
    <property type="entry name" value="Glucose permease domain IIB"/>
    <property type="match status" value="1"/>
</dbReference>
<keyword evidence="5" id="KW-0808">Transferase</keyword>